<dbReference type="GO" id="GO:0003700">
    <property type="term" value="F:DNA-binding transcription factor activity"/>
    <property type="evidence" value="ECO:0007669"/>
    <property type="project" value="TreeGrafter"/>
</dbReference>
<gene>
    <name evidence="6" type="ORF">BN000_02072</name>
</gene>
<evidence type="ECO:0000313" key="7">
    <source>
        <dbReference type="Proteomes" id="UP000199087"/>
    </source>
</evidence>
<dbReference type="InterPro" id="IPR041347">
    <property type="entry name" value="MftR_C"/>
</dbReference>
<proteinExistence type="predicted"/>
<keyword evidence="1" id="KW-0805">Transcription regulation</keyword>
<dbReference type="Proteomes" id="UP000199087">
    <property type="component" value="Unassembled WGS sequence"/>
</dbReference>
<evidence type="ECO:0000259" key="5">
    <source>
        <dbReference type="PROSITE" id="PS50977"/>
    </source>
</evidence>
<evidence type="ECO:0000256" key="1">
    <source>
        <dbReference type="ARBA" id="ARBA00023015"/>
    </source>
</evidence>
<dbReference type="GO" id="GO:0000976">
    <property type="term" value="F:transcription cis-regulatory region binding"/>
    <property type="evidence" value="ECO:0007669"/>
    <property type="project" value="TreeGrafter"/>
</dbReference>
<dbReference type="InterPro" id="IPR050109">
    <property type="entry name" value="HTH-type_TetR-like_transc_reg"/>
</dbReference>
<keyword evidence="7" id="KW-1185">Reference proteome</keyword>
<dbReference type="EMBL" id="CVRB01000002">
    <property type="protein sequence ID" value="CRK82151.1"/>
    <property type="molecule type" value="Genomic_DNA"/>
</dbReference>
<evidence type="ECO:0000256" key="3">
    <source>
        <dbReference type="ARBA" id="ARBA00023163"/>
    </source>
</evidence>
<dbReference type="PRINTS" id="PR00455">
    <property type="entry name" value="HTHTETR"/>
</dbReference>
<dbReference type="SUPFAM" id="SSF46689">
    <property type="entry name" value="Homeodomain-like"/>
    <property type="match status" value="1"/>
</dbReference>
<name>A0A0U1NVV2_9BACI</name>
<dbReference type="STRING" id="1499688.BN000_02072"/>
<evidence type="ECO:0000256" key="4">
    <source>
        <dbReference type="PROSITE-ProRule" id="PRU00335"/>
    </source>
</evidence>
<keyword evidence="2 4" id="KW-0238">DNA-binding</keyword>
<dbReference type="Pfam" id="PF00440">
    <property type="entry name" value="TetR_N"/>
    <property type="match status" value="1"/>
</dbReference>
<feature type="domain" description="HTH tetR-type" evidence="5">
    <location>
        <begin position="17"/>
        <end position="77"/>
    </location>
</feature>
<dbReference type="Gene3D" id="1.10.357.10">
    <property type="entry name" value="Tetracycline Repressor, domain 2"/>
    <property type="match status" value="1"/>
</dbReference>
<dbReference type="PANTHER" id="PTHR30055">
    <property type="entry name" value="HTH-TYPE TRANSCRIPTIONAL REGULATOR RUTR"/>
    <property type="match status" value="1"/>
</dbReference>
<organism evidence="6 7">
    <name type="scientific">Neobacillus massiliamazoniensis</name>
    <dbReference type="NCBI Taxonomy" id="1499688"/>
    <lineage>
        <taxon>Bacteria</taxon>
        <taxon>Bacillati</taxon>
        <taxon>Bacillota</taxon>
        <taxon>Bacilli</taxon>
        <taxon>Bacillales</taxon>
        <taxon>Bacillaceae</taxon>
        <taxon>Neobacillus</taxon>
    </lineage>
</organism>
<dbReference type="InterPro" id="IPR001647">
    <property type="entry name" value="HTH_TetR"/>
</dbReference>
<dbReference type="OrthoDB" id="9780824at2"/>
<dbReference type="PANTHER" id="PTHR30055:SF238">
    <property type="entry name" value="MYCOFACTOCIN BIOSYNTHESIS TRANSCRIPTIONAL REGULATOR MFTR-RELATED"/>
    <property type="match status" value="1"/>
</dbReference>
<feature type="DNA-binding region" description="H-T-H motif" evidence="4">
    <location>
        <begin position="40"/>
        <end position="59"/>
    </location>
</feature>
<dbReference type="Gene3D" id="1.10.10.60">
    <property type="entry name" value="Homeodomain-like"/>
    <property type="match status" value="1"/>
</dbReference>
<protein>
    <submittedName>
        <fullName evidence="6">NADH dehydrogenase</fullName>
    </submittedName>
</protein>
<sequence length="202" mass="22945">MSSENQPKLSLRERKKAKTRAVIQQNALRLFHEQGYADTTVEQIAEASEISPSTFFRYFPTKESVILYDDYDPLLIEAFQQQPIELTTIQAFRRAVKAGFVNIPEDEKRALQERMQLVMSVPELRVASFNQLADTSQMIMELVAEREGRDKSDQDILTFASALMGAIISSQFYCFQHPEVDLIDAIDSALAFLEAGLPLSQF</sequence>
<evidence type="ECO:0000313" key="6">
    <source>
        <dbReference type="EMBL" id="CRK82151.1"/>
    </source>
</evidence>
<dbReference type="PROSITE" id="PS50977">
    <property type="entry name" value="HTH_TETR_2"/>
    <property type="match status" value="1"/>
</dbReference>
<dbReference type="Pfam" id="PF17754">
    <property type="entry name" value="TetR_C_14"/>
    <property type="match status" value="1"/>
</dbReference>
<evidence type="ECO:0000256" key="2">
    <source>
        <dbReference type="ARBA" id="ARBA00023125"/>
    </source>
</evidence>
<dbReference type="AlphaFoldDB" id="A0A0U1NVV2"/>
<accession>A0A0U1NVV2</accession>
<keyword evidence="3" id="KW-0804">Transcription</keyword>
<reference evidence="7" key="1">
    <citation type="submission" date="2015-05" db="EMBL/GenBank/DDBJ databases">
        <authorList>
            <person name="Urmite Genomes"/>
        </authorList>
    </citation>
    <scope>NUCLEOTIDE SEQUENCE [LARGE SCALE GENOMIC DNA]</scope>
    <source>
        <strain evidence="7">LF1</strain>
    </source>
</reference>
<dbReference type="RefSeq" id="WP_090633913.1">
    <property type="nucleotide sequence ID" value="NZ_CVRB01000002.1"/>
</dbReference>
<dbReference type="InterPro" id="IPR009057">
    <property type="entry name" value="Homeodomain-like_sf"/>
</dbReference>